<protein>
    <submittedName>
        <fullName evidence="1">Uncharacterized protein</fullName>
    </submittedName>
</protein>
<comment type="caution">
    <text evidence="1">The sequence shown here is derived from an EMBL/GenBank/DDBJ whole genome shotgun (WGS) entry which is preliminary data.</text>
</comment>
<accession>A0A5B0QYW0</accession>
<organism evidence="1 2">
    <name type="scientific">Puccinia graminis f. sp. tritici</name>
    <dbReference type="NCBI Taxonomy" id="56615"/>
    <lineage>
        <taxon>Eukaryota</taxon>
        <taxon>Fungi</taxon>
        <taxon>Dikarya</taxon>
        <taxon>Basidiomycota</taxon>
        <taxon>Pucciniomycotina</taxon>
        <taxon>Pucciniomycetes</taxon>
        <taxon>Pucciniales</taxon>
        <taxon>Pucciniaceae</taxon>
        <taxon>Puccinia</taxon>
    </lineage>
</organism>
<dbReference type="EMBL" id="VSWC01000002">
    <property type="protein sequence ID" value="KAA1118025.1"/>
    <property type="molecule type" value="Genomic_DNA"/>
</dbReference>
<sequence length="189" mass="21519">MSSGLSADHPGTSKSPYCFPQRFGSRSSKTAVFLGVHYLKKIIKIIKNFGGLGVKPPKPRGCLGVGDPNLTPARPDPSQILSNQTLHNLDHFAHSTTHKQPFLDISSPLHLNLLKLEMFFKLVLHKNYFQLNQKFIKPKLKKIITTPHHQEEEEDKPMTTKWDKLLFLVFLSSNRLNLIWRVVTNLTIT</sequence>
<name>A0A5B0QYW0_PUCGR</name>
<evidence type="ECO:0000313" key="1">
    <source>
        <dbReference type="EMBL" id="KAA1118025.1"/>
    </source>
</evidence>
<dbReference type="Proteomes" id="UP000324748">
    <property type="component" value="Unassembled WGS sequence"/>
</dbReference>
<gene>
    <name evidence="1" type="ORF">PGT21_029953</name>
</gene>
<dbReference type="AlphaFoldDB" id="A0A5B0QYW0"/>
<evidence type="ECO:0000313" key="2">
    <source>
        <dbReference type="Proteomes" id="UP000324748"/>
    </source>
</evidence>
<reference evidence="1 2" key="1">
    <citation type="submission" date="2019-05" db="EMBL/GenBank/DDBJ databases">
        <title>Emergence of the Ug99 lineage of the wheat stem rust pathogen through somatic hybridization.</title>
        <authorList>
            <person name="Li F."/>
            <person name="Upadhyaya N.M."/>
            <person name="Sperschneider J."/>
            <person name="Matny O."/>
            <person name="Nguyen-Phuc H."/>
            <person name="Mago R."/>
            <person name="Raley C."/>
            <person name="Miller M.E."/>
            <person name="Silverstein K.A.T."/>
            <person name="Henningsen E."/>
            <person name="Hirsch C.D."/>
            <person name="Visser B."/>
            <person name="Pretorius Z.A."/>
            <person name="Steffenson B.J."/>
            <person name="Schwessinger B."/>
            <person name="Dodds P.N."/>
            <person name="Figueroa M."/>
        </authorList>
    </citation>
    <scope>NUCLEOTIDE SEQUENCE [LARGE SCALE GENOMIC DNA]</scope>
    <source>
        <strain evidence="1">21-0</strain>
    </source>
</reference>
<dbReference type="PANTHER" id="PTHR39398">
    <property type="entry name" value="YALI0F14311P"/>
    <property type="match status" value="1"/>
</dbReference>
<proteinExistence type="predicted"/>
<keyword evidence="2" id="KW-1185">Reference proteome</keyword>
<dbReference type="PANTHER" id="PTHR39398:SF1">
    <property type="entry name" value="CSN8_PSMD8_EIF3K DOMAIN-CONTAINING PROTEIN"/>
    <property type="match status" value="1"/>
</dbReference>